<accession>A0AAD4P621</accession>
<protein>
    <submittedName>
        <fullName evidence="1">Uncharacterized protein</fullName>
    </submittedName>
</protein>
<evidence type="ECO:0000313" key="1">
    <source>
        <dbReference type="EMBL" id="KAH6827275.1"/>
    </source>
</evidence>
<dbReference type="EMBL" id="SDAM02000150">
    <property type="protein sequence ID" value="KAH6827275.1"/>
    <property type="molecule type" value="Genomic_DNA"/>
</dbReference>
<organism evidence="1 2">
    <name type="scientific">Perilla frutescens var. hirtella</name>
    <name type="common">Perilla citriodora</name>
    <name type="synonym">Perilla setoyensis</name>
    <dbReference type="NCBI Taxonomy" id="608512"/>
    <lineage>
        <taxon>Eukaryota</taxon>
        <taxon>Viridiplantae</taxon>
        <taxon>Streptophyta</taxon>
        <taxon>Embryophyta</taxon>
        <taxon>Tracheophyta</taxon>
        <taxon>Spermatophyta</taxon>
        <taxon>Magnoliopsida</taxon>
        <taxon>eudicotyledons</taxon>
        <taxon>Gunneridae</taxon>
        <taxon>Pentapetalae</taxon>
        <taxon>asterids</taxon>
        <taxon>lamiids</taxon>
        <taxon>Lamiales</taxon>
        <taxon>Lamiaceae</taxon>
        <taxon>Nepetoideae</taxon>
        <taxon>Elsholtzieae</taxon>
        <taxon>Perilla</taxon>
    </lineage>
</organism>
<reference evidence="1 2" key="1">
    <citation type="journal article" date="2021" name="Nat. Commun.">
        <title>Incipient diploidization of the medicinal plant Perilla within 10,000 years.</title>
        <authorList>
            <person name="Zhang Y."/>
            <person name="Shen Q."/>
            <person name="Leng L."/>
            <person name="Zhang D."/>
            <person name="Chen S."/>
            <person name="Shi Y."/>
            <person name="Ning Z."/>
            <person name="Chen S."/>
        </authorList>
    </citation>
    <scope>NUCLEOTIDE SEQUENCE [LARGE SCALE GENOMIC DNA]</scope>
    <source>
        <strain evidence="2">cv. PC099</strain>
    </source>
</reference>
<gene>
    <name evidence="1" type="ORF">C2S53_001854</name>
</gene>
<name>A0AAD4P621_PERFH</name>
<evidence type="ECO:0000313" key="2">
    <source>
        <dbReference type="Proteomes" id="UP001190926"/>
    </source>
</evidence>
<dbReference type="Proteomes" id="UP001190926">
    <property type="component" value="Unassembled WGS sequence"/>
</dbReference>
<keyword evidence="2" id="KW-1185">Reference proteome</keyword>
<proteinExistence type="predicted"/>
<dbReference type="AlphaFoldDB" id="A0AAD4P621"/>
<comment type="caution">
    <text evidence="1">The sequence shown here is derived from an EMBL/GenBank/DDBJ whole genome shotgun (WGS) entry which is preliminary data.</text>
</comment>
<sequence length="87" mass="10200">MATDMSGKEVVVVSNSCWKKRCVETGSIWGNFKNHLHVFIHTPIIDHKDCFKFTWHTMMDKLSTSYPCDFEPADDNSMELPWDRDLF</sequence>